<feature type="compositionally biased region" description="Pro residues" evidence="3">
    <location>
        <begin position="743"/>
        <end position="765"/>
    </location>
</feature>
<dbReference type="GO" id="GO:0046982">
    <property type="term" value="F:protein heterodimerization activity"/>
    <property type="evidence" value="ECO:0007669"/>
    <property type="project" value="InterPro"/>
</dbReference>
<reference evidence="5 6" key="1">
    <citation type="journal article" date="2020" name="ISME J.">
        <title>Uncovering the hidden diversity of litter-decomposition mechanisms in mushroom-forming fungi.</title>
        <authorList>
            <person name="Floudas D."/>
            <person name="Bentzer J."/>
            <person name="Ahren D."/>
            <person name="Johansson T."/>
            <person name="Persson P."/>
            <person name="Tunlid A."/>
        </authorList>
    </citation>
    <scope>NUCLEOTIDE SEQUENCE [LARGE SCALE GENOMIC DNA]</scope>
    <source>
        <strain evidence="5 6">CBS 175.51</strain>
    </source>
</reference>
<feature type="compositionally biased region" description="Low complexity" evidence="3">
    <location>
        <begin position="800"/>
        <end position="809"/>
    </location>
</feature>
<protein>
    <recommendedName>
        <fullName evidence="4">Bromo domain-containing protein</fullName>
    </recommendedName>
</protein>
<evidence type="ECO:0000256" key="2">
    <source>
        <dbReference type="PROSITE-ProRule" id="PRU00035"/>
    </source>
</evidence>
<dbReference type="GO" id="GO:0006357">
    <property type="term" value="P:regulation of transcription by RNA polymerase II"/>
    <property type="evidence" value="ECO:0007669"/>
    <property type="project" value="TreeGrafter"/>
</dbReference>
<dbReference type="GO" id="GO:0046695">
    <property type="term" value="C:SLIK (SAGA-like) complex"/>
    <property type="evidence" value="ECO:0007669"/>
    <property type="project" value="InterPro"/>
</dbReference>
<dbReference type="AlphaFoldDB" id="A0A8H5EZ06"/>
<dbReference type="Pfam" id="PF00439">
    <property type="entry name" value="Bromodomain"/>
    <property type="match status" value="1"/>
</dbReference>
<keyword evidence="1 2" id="KW-0103">Bromodomain</keyword>
<dbReference type="EMBL" id="JAACJK010000219">
    <property type="protein sequence ID" value="KAF5317263.1"/>
    <property type="molecule type" value="Genomic_DNA"/>
</dbReference>
<sequence>MQNLLRTLTERRVKPTDNLKELLAAVKRTRRDTQDSKLSDAFYDSLDNLLADLRTISIDNRDAEAFLKPVSRAEVPDYYDYITNPMDFATMARKLKHKQYKSKREFKADLDLIWSNCYKYNAAEDHPLRQCADRLRAKAERLLKYITDRKDRIEPQAFESTPTTPTTVGIARPKVNGVNGATHHKRTPSTAIPTPTPSSQPIASSSSRKLDVPFAESPALIRTPEGMVLFRELDRGLSSSSRRAALGKLKSLVPDSEHTFPNIEPEELAVALGAVTGDKRKSPTQDGRPRKRARFADTEEDLAISQLWWDAVQSEGLIANGLPEIPYASSSSSAHTVKLKKRVRTPKRSPIVEEQPKKSMLTLMNNNIKAMRRVRTTHAKLTALVASTGGGEEGGEGAAGEGGAFPMGQSSSMMGGVTSSAPVIAGEEDVNDDKIDERHWLDIVYDATNTGSLKKKGKTRTRRPIEIGEESAQSCTRWVGEKILEHAGFQGASRGAMDVLNGVFMDYLGNVGRSIRYMTDKYAGTMTPEEIILHTLFESGVSKVQELDKFITDDIERYGTRLLELEKKLVGAYRDSTAGEALEDEGLFEEEDEEEAGALAMGDFADSLGEDYLGLRESGIAAEFGLSTLSIPKKLLRRKKVAGANAGAAASKAVVEKPLDYPLPPPQPTFTYSTVGEQIGLLRAFYERRFEEKAAKAVAERQAQPPPPMGAYGSTPYSSSPFPFPRLPGPSMPSLPGPQIGLGPPPLPAPSLAPAPATGPYPTNPYPTSNGIASSSTSGMGLPQMPATSAKHLPPPTPGPSSVSSLSQHVPSVLGAPPFSQLHSPSLQLPGAVPPLVEIPPDLELPDDPIPSVQTKMGPLGQIAKAGGSVSSSKKKSELSKDKEKGASGAKSANLPPLIVDDGMGGPLSGLSSATGAFTFSHSTSGSGGGGGTTFIPTIIGPNGAVTTTGKGSYSGGHGVEMSYGGVSIVFPSLVSLLLEMRMAGACWIARDGISLGSRPERGASGVDSAWALGYRSMDRPLEGMARRRPQDHLEDMEERRLLEEDMEEHRLQEEDTEDMRRPRLEDRLEGMERRLLEDPEGTGGGYGGGFAAGGGNRAPPPGADPQLWGWFVAVDTDRSGMIHAQELVSRFRGQRLEGVAFAVVEAALLRFRQAEIALRGIILFCLPLATVQCLASSGCLSSSSSLSLWRRD</sequence>
<dbReference type="PROSITE" id="PS00633">
    <property type="entry name" value="BROMODOMAIN_1"/>
    <property type="match status" value="1"/>
</dbReference>
<dbReference type="InterPro" id="IPR001487">
    <property type="entry name" value="Bromodomain"/>
</dbReference>
<dbReference type="GO" id="GO:0005198">
    <property type="term" value="F:structural molecule activity"/>
    <property type="evidence" value="ECO:0007669"/>
    <property type="project" value="TreeGrafter"/>
</dbReference>
<dbReference type="Gene3D" id="1.10.20.10">
    <property type="entry name" value="Histone, subunit A"/>
    <property type="match status" value="1"/>
</dbReference>
<feature type="compositionally biased region" description="Low complexity" evidence="3">
    <location>
        <begin position="188"/>
        <end position="207"/>
    </location>
</feature>
<comment type="caution">
    <text evidence="5">The sequence shown here is derived from an EMBL/GenBank/DDBJ whole genome shotgun (WGS) entry which is preliminary data.</text>
</comment>
<dbReference type="Proteomes" id="UP000541558">
    <property type="component" value="Unassembled WGS sequence"/>
</dbReference>
<dbReference type="GO" id="GO:0000124">
    <property type="term" value="C:SAGA complex"/>
    <property type="evidence" value="ECO:0007669"/>
    <property type="project" value="InterPro"/>
</dbReference>
<dbReference type="PROSITE" id="PS50014">
    <property type="entry name" value="BROMODOMAIN_2"/>
    <property type="match status" value="1"/>
</dbReference>
<gene>
    <name evidence="5" type="ORF">D9611_003495</name>
</gene>
<dbReference type="PRINTS" id="PR00503">
    <property type="entry name" value="BROMODOMAIN"/>
</dbReference>
<dbReference type="InterPro" id="IPR009072">
    <property type="entry name" value="Histone-fold"/>
</dbReference>
<feature type="region of interest" description="Disordered" evidence="3">
    <location>
        <begin position="696"/>
        <end position="809"/>
    </location>
</feature>
<dbReference type="SMART" id="SM00297">
    <property type="entry name" value="BROMO"/>
    <property type="match status" value="1"/>
</dbReference>
<proteinExistence type="predicted"/>
<dbReference type="InterPro" id="IPR037782">
    <property type="entry name" value="Spt7"/>
</dbReference>
<evidence type="ECO:0000259" key="4">
    <source>
        <dbReference type="PROSITE" id="PS50014"/>
    </source>
</evidence>
<dbReference type="OrthoDB" id="21449at2759"/>
<feature type="compositionally biased region" description="Polar residues" evidence="3">
    <location>
        <begin position="158"/>
        <end position="167"/>
    </location>
</feature>
<organism evidence="5 6">
    <name type="scientific">Ephemerocybe angulata</name>
    <dbReference type="NCBI Taxonomy" id="980116"/>
    <lineage>
        <taxon>Eukaryota</taxon>
        <taxon>Fungi</taxon>
        <taxon>Dikarya</taxon>
        <taxon>Basidiomycota</taxon>
        <taxon>Agaricomycotina</taxon>
        <taxon>Agaricomycetes</taxon>
        <taxon>Agaricomycetidae</taxon>
        <taxon>Agaricales</taxon>
        <taxon>Agaricineae</taxon>
        <taxon>Psathyrellaceae</taxon>
        <taxon>Ephemerocybe</taxon>
    </lineage>
</organism>
<dbReference type="SUPFAM" id="SSF47370">
    <property type="entry name" value="Bromodomain"/>
    <property type="match status" value="1"/>
</dbReference>
<evidence type="ECO:0000313" key="6">
    <source>
        <dbReference type="Proteomes" id="UP000541558"/>
    </source>
</evidence>
<dbReference type="CDD" id="cd05510">
    <property type="entry name" value="Bromo_SPT7_like"/>
    <property type="match status" value="1"/>
</dbReference>
<name>A0A8H5EZ06_9AGAR</name>
<feature type="region of interest" description="Disordered" evidence="3">
    <location>
        <begin position="862"/>
        <end position="897"/>
    </location>
</feature>
<keyword evidence="6" id="KW-1185">Reference proteome</keyword>
<feature type="compositionally biased region" description="Polar residues" evidence="3">
    <location>
        <begin position="766"/>
        <end position="779"/>
    </location>
</feature>
<dbReference type="GO" id="GO:0006325">
    <property type="term" value="P:chromatin organization"/>
    <property type="evidence" value="ECO:0007669"/>
    <property type="project" value="UniProtKB-ARBA"/>
</dbReference>
<feature type="compositionally biased region" description="Pro residues" evidence="3">
    <location>
        <begin position="722"/>
        <end position="736"/>
    </location>
</feature>
<dbReference type="PANTHER" id="PTHR47343">
    <property type="entry name" value="TRANSCRIPTIONAL ACTIVATOR SPT7"/>
    <property type="match status" value="1"/>
</dbReference>
<feature type="domain" description="Bromo" evidence="4">
    <location>
        <begin position="58"/>
        <end position="128"/>
    </location>
</feature>
<accession>A0A8H5EZ06</accession>
<dbReference type="InterPro" id="IPR036427">
    <property type="entry name" value="Bromodomain-like_sf"/>
</dbReference>
<dbReference type="InterPro" id="IPR018359">
    <property type="entry name" value="Bromodomain_CS"/>
</dbReference>
<evidence type="ECO:0000313" key="5">
    <source>
        <dbReference type="EMBL" id="KAF5317263.1"/>
    </source>
</evidence>
<evidence type="ECO:0000256" key="1">
    <source>
        <dbReference type="ARBA" id="ARBA00023117"/>
    </source>
</evidence>
<evidence type="ECO:0000256" key="3">
    <source>
        <dbReference type="SAM" id="MobiDB-lite"/>
    </source>
</evidence>
<dbReference type="CDD" id="cd22927">
    <property type="entry name" value="HFD_SPT7"/>
    <property type="match status" value="1"/>
</dbReference>
<feature type="region of interest" description="Disordered" evidence="3">
    <location>
        <begin position="158"/>
        <end position="209"/>
    </location>
</feature>
<dbReference type="PANTHER" id="PTHR47343:SF1">
    <property type="entry name" value="TRANSCRIPTIONAL ACTIVATOR SPT7"/>
    <property type="match status" value="1"/>
</dbReference>
<feature type="compositionally biased region" description="Basic and acidic residues" evidence="3">
    <location>
        <begin position="875"/>
        <end position="886"/>
    </location>
</feature>
<dbReference type="Gene3D" id="1.20.920.10">
    <property type="entry name" value="Bromodomain-like"/>
    <property type="match status" value="1"/>
</dbReference>